<reference evidence="1 2" key="1">
    <citation type="submission" date="2017-06" db="EMBL/GenBank/DDBJ databases">
        <authorList>
            <person name="Kim H.J."/>
            <person name="Triplett B.A."/>
        </authorList>
    </citation>
    <scope>NUCLEOTIDE SEQUENCE [LARGE SCALE GENOMIC DNA]</scope>
    <source>
        <strain evidence="1 2">CGMCC 4.2132</strain>
    </source>
</reference>
<feature type="non-terminal residue" evidence="1">
    <location>
        <position position="1"/>
    </location>
</feature>
<proteinExistence type="predicted"/>
<organism evidence="1 2">
    <name type="scientific">Streptosporangium subroseum</name>
    <dbReference type="NCBI Taxonomy" id="106412"/>
    <lineage>
        <taxon>Bacteria</taxon>
        <taxon>Bacillati</taxon>
        <taxon>Actinomycetota</taxon>
        <taxon>Actinomycetes</taxon>
        <taxon>Streptosporangiales</taxon>
        <taxon>Streptosporangiaceae</taxon>
        <taxon>Streptosporangium</taxon>
    </lineage>
</organism>
<evidence type="ECO:0000313" key="2">
    <source>
        <dbReference type="Proteomes" id="UP000198282"/>
    </source>
</evidence>
<keyword evidence="2" id="KW-1185">Reference proteome</keyword>
<evidence type="ECO:0008006" key="3">
    <source>
        <dbReference type="Google" id="ProtNLM"/>
    </source>
</evidence>
<dbReference type="AlphaFoldDB" id="A0A239PDD8"/>
<dbReference type="Gene3D" id="3.30.559.30">
    <property type="entry name" value="Nonribosomal peptide synthetase, condensation domain"/>
    <property type="match status" value="1"/>
</dbReference>
<accession>A0A239PDD8</accession>
<dbReference type="RefSeq" id="WP_218825859.1">
    <property type="nucleotide sequence ID" value="NZ_FZOD01000154.1"/>
</dbReference>
<protein>
    <recommendedName>
        <fullName evidence="3">Condensation domain-containing protein</fullName>
    </recommendedName>
</protein>
<sequence length="243" mass="26884">TETVPSPRYWRGGLTSRAIPPALHTLAERYRTTTSVVLLATTAAMLGSLNGLSTCAVQLVVGNRFTPQLRYAIGNLTQEVLATVDLRGESFEDAVRTTWSAAMGAYRHGQFDPARAAELVREASRERGVEIDLSCYFNDLWASTQNPTKGFRPTEEGLKAEMASTVFSWEDRTNEDSVKFFLEAFDVFGEPEMLRFSLIADTLYIPPAVIKAFLMGLERLLVELVSREVNLDEIAAVSGLPAR</sequence>
<dbReference type="EMBL" id="FZOD01000154">
    <property type="protein sequence ID" value="SNT65047.1"/>
    <property type="molecule type" value="Genomic_DNA"/>
</dbReference>
<name>A0A239PDD8_9ACTN</name>
<dbReference type="SUPFAM" id="SSF52777">
    <property type="entry name" value="CoA-dependent acyltransferases"/>
    <property type="match status" value="1"/>
</dbReference>
<evidence type="ECO:0000313" key="1">
    <source>
        <dbReference type="EMBL" id="SNT65047.1"/>
    </source>
</evidence>
<dbReference type="Proteomes" id="UP000198282">
    <property type="component" value="Unassembled WGS sequence"/>
</dbReference>
<gene>
    <name evidence="1" type="ORF">SAMN05216276_11543</name>
</gene>